<evidence type="ECO:0000259" key="10">
    <source>
        <dbReference type="PROSITE" id="PS50109"/>
    </source>
</evidence>
<sequence>MSNRPFALASDGETIAELRELYRAAEARAARLRLLSASGRELAEADTASLEAVIQRCAERLAWFTGSGSAFVMSADNAEGIAIRAPGPGGAVIAKLAIPGLDGLEAIPDPEDREAFRMQLEMMGSTIDRIERERERAELLRALQERERRLALLLEKVFTAQEEERRRVSHELHDGVAQTATALVRLLERAESAGLAAGPAPKEIARSLVAELRRVIAGLRPTLLDDLGLAAALQSLGDGLEQEGFEVRLALGDADARLGPLTETALFRVAQEAVSNIHKHAGGPCRVTIEARLGDDPVVLRIADQGRGPSSATRDHGAFSGHNVGIDVMRERMAALGGTVDWRGEAGHGVSVEARLPRGAPG</sequence>
<evidence type="ECO:0000256" key="1">
    <source>
        <dbReference type="ARBA" id="ARBA00000085"/>
    </source>
</evidence>
<dbReference type="InterPro" id="IPR036890">
    <property type="entry name" value="HATPase_C_sf"/>
</dbReference>
<dbReference type="Proteomes" id="UP000027866">
    <property type="component" value="Unassembled WGS sequence"/>
</dbReference>
<dbReference type="GO" id="GO:0016020">
    <property type="term" value="C:membrane"/>
    <property type="evidence" value="ECO:0007669"/>
    <property type="project" value="InterPro"/>
</dbReference>
<organism evidence="11 12">
    <name type="scientific">Erythrobacter litoralis</name>
    <dbReference type="NCBI Taxonomy" id="39960"/>
    <lineage>
        <taxon>Bacteria</taxon>
        <taxon>Pseudomonadati</taxon>
        <taxon>Pseudomonadota</taxon>
        <taxon>Alphaproteobacteria</taxon>
        <taxon>Sphingomonadales</taxon>
        <taxon>Erythrobacteraceae</taxon>
        <taxon>Erythrobacter/Porphyrobacter group</taxon>
        <taxon>Erythrobacter</taxon>
    </lineage>
</organism>
<evidence type="ECO:0000256" key="6">
    <source>
        <dbReference type="ARBA" id="ARBA00022777"/>
    </source>
</evidence>
<dbReference type="RefSeq" id="WP_034906039.1">
    <property type="nucleotide sequence ID" value="NZ_CP017057.1"/>
</dbReference>
<accession>A0A074MW86</accession>
<evidence type="ECO:0000256" key="5">
    <source>
        <dbReference type="ARBA" id="ARBA00022741"/>
    </source>
</evidence>
<dbReference type="OrthoDB" id="9797605at2"/>
<dbReference type="PROSITE" id="PS50109">
    <property type="entry name" value="HIS_KIN"/>
    <property type="match status" value="1"/>
</dbReference>
<keyword evidence="7" id="KW-0067">ATP-binding</keyword>
<keyword evidence="6" id="KW-0418">Kinase</keyword>
<keyword evidence="12" id="KW-1185">Reference proteome</keyword>
<gene>
    <name evidence="11" type="ORF">EH32_02480</name>
</gene>
<evidence type="ECO:0000256" key="7">
    <source>
        <dbReference type="ARBA" id="ARBA00022840"/>
    </source>
</evidence>
<dbReference type="Pfam" id="PF07730">
    <property type="entry name" value="HisKA_3"/>
    <property type="match status" value="1"/>
</dbReference>
<dbReference type="InterPro" id="IPR005467">
    <property type="entry name" value="His_kinase_dom"/>
</dbReference>
<evidence type="ECO:0000256" key="4">
    <source>
        <dbReference type="ARBA" id="ARBA00022679"/>
    </source>
</evidence>
<keyword evidence="8" id="KW-0902">Two-component regulatory system</keyword>
<dbReference type="PANTHER" id="PTHR24421:SF10">
    <property type="entry name" value="NITRATE_NITRITE SENSOR PROTEIN NARQ"/>
    <property type="match status" value="1"/>
</dbReference>
<keyword evidence="3" id="KW-0597">Phosphoprotein</keyword>
<dbReference type="GO" id="GO:0000155">
    <property type="term" value="F:phosphorelay sensor kinase activity"/>
    <property type="evidence" value="ECO:0007669"/>
    <property type="project" value="InterPro"/>
</dbReference>
<dbReference type="CDD" id="cd16917">
    <property type="entry name" value="HATPase_UhpB-NarQ-NarX-like"/>
    <property type="match status" value="1"/>
</dbReference>
<dbReference type="InterPro" id="IPR003594">
    <property type="entry name" value="HATPase_dom"/>
</dbReference>
<evidence type="ECO:0000313" key="11">
    <source>
        <dbReference type="EMBL" id="KEO89872.1"/>
    </source>
</evidence>
<dbReference type="SUPFAM" id="SSF55874">
    <property type="entry name" value="ATPase domain of HSP90 chaperone/DNA topoisomerase II/histidine kinase"/>
    <property type="match status" value="1"/>
</dbReference>
<dbReference type="InterPro" id="IPR050482">
    <property type="entry name" value="Sensor_HK_TwoCompSys"/>
</dbReference>
<feature type="coiled-coil region" evidence="9">
    <location>
        <begin position="120"/>
        <end position="163"/>
    </location>
</feature>
<dbReference type="InterPro" id="IPR029016">
    <property type="entry name" value="GAF-like_dom_sf"/>
</dbReference>
<reference evidence="11 12" key="1">
    <citation type="submission" date="2014-04" db="EMBL/GenBank/DDBJ databases">
        <title>A comprehensive comparison of genomes of Erythrobacter spp. Strains.</title>
        <authorList>
            <person name="Zheng Q."/>
        </authorList>
    </citation>
    <scope>NUCLEOTIDE SEQUENCE [LARGE SCALE GENOMIC DNA]</scope>
    <source>
        <strain evidence="11 12">DSM 8509</strain>
    </source>
</reference>
<keyword evidence="5" id="KW-0547">Nucleotide-binding</keyword>
<dbReference type="Pfam" id="PF02518">
    <property type="entry name" value="HATPase_c"/>
    <property type="match status" value="1"/>
</dbReference>
<dbReference type="InterPro" id="IPR011712">
    <property type="entry name" value="Sig_transdc_His_kin_sub3_dim/P"/>
</dbReference>
<feature type="domain" description="Histidine kinase" evidence="10">
    <location>
        <begin position="167"/>
        <end position="360"/>
    </location>
</feature>
<dbReference type="SMART" id="SM00387">
    <property type="entry name" value="HATPase_c"/>
    <property type="match status" value="1"/>
</dbReference>
<comment type="catalytic activity">
    <reaction evidence="1">
        <text>ATP + protein L-histidine = ADP + protein N-phospho-L-histidine.</text>
        <dbReference type="EC" id="2.7.13.3"/>
    </reaction>
</comment>
<evidence type="ECO:0000256" key="3">
    <source>
        <dbReference type="ARBA" id="ARBA00022553"/>
    </source>
</evidence>
<dbReference type="Gene3D" id="3.30.565.10">
    <property type="entry name" value="Histidine kinase-like ATPase, C-terminal domain"/>
    <property type="match status" value="1"/>
</dbReference>
<dbReference type="GO" id="GO:0005524">
    <property type="term" value="F:ATP binding"/>
    <property type="evidence" value="ECO:0007669"/>
    <property type="project" value="UniProtKB-KW"/>
</dbReference>
<dbReference type="Gene3D" id="1.20.5.1930">
    <property type="match status" value="1"/>
</dbReference>
<dbReference type="GO" id="GO:0046983">
    <property type="term" value="F:protein dimerization activity"/>
    <property type="evidence" value="ECO:0007669"/>
    <property type="project" value="InterPro"/>
</dbReference>
<evidence type="ECO:0000256" key="2">
    <source>
        <dbReference type="ARBA" id="ARBA00012438"/>
    </source>
</evidence>
<dbReference type="EC" id="2.7.13.3" evidence="2"/>
<name>A0A074MW86_9SPHN</name>
<keyword evidence="9" id="KW-0175">Coiled coil</keyword>
<dbReference type="PANTHER" id="PTHR24421">
    <property type="entry name" value="NITRATE/NITRITE SENSOR PROTEIN NARX-RELATED"/>
    <property type="match status" value="1"/>
</dbReference>
<dbReference type="EMBL" id="JMIX01000013">
    <property type="protein sequence ID" value="KEO89872.1"/>
    <property type="molecule type" value="Genomic_DNA"/>
</dbReference>
<dbReference type="Gene3D" id="3.30.450.40">
    <property type="match status" value="1"/>
</dbReference>
<proteinExistence type="predicted"/>
<evidence type="ECO:0000313" key="12">
    <source>
        <dbReference type="Proteomes" id="UP000027866"/>
    </source>
</evidence>
<keyword evidence="4" id="KW-0808">Transferase</keyword>
<comment type="caution">
    <text evidence="11">The sequence shown here is derived from an EMBL/GenBank/DDBJ whole genome shotgun (WGS) entry which is preliminary data.</text>
</comment>
<protein>
    <recommendedName>
        <fullName evidence="2">histidine kinase</fullName>
        <ecNumber evidence="2">2.7.13.3</ecNumber>
    </recommendedName>
</protein>
<evidence type="ECO:0000256" key="9">
    <source>
        <dbReference type="SAM" id="Coils"/>
    </source>
</evidence>
<dbReference type="AlphaFoldDB" id="A0A074MW86"/>
<evidence type="ECO:0000256" key="8">
    <source>
        <dbReference type="ARBA" id="ARBA00023012"/>
    </source>
</evidence>